<dbReference type="Gene3D" id="2.40.30.10">
    <property type="entry name" value="Translation factors"/>
    <property type="match status" value="1"/>
</dbReference>
<keyword evidence="3" id="KW-0963">Cytoplasm</keyword>
<dbReference type="Gene3D" id="3.30.70.3280">
    <property type="entry name" value="Peptide chain release factor 3, domain III"/>
    <property type="match status" value="1"/>
</dbReference>
<dbReference type="InterPro" id="IPR000795">
    <property type="entry name" value="T_Tr_GTP-bd_dom"/>
</dbReference>
<name>A0ABN3AZT7_9MICC</name>
<feature type="domain" description="Tr-type G" evidence="8">
    <location>
        <begin position="21"/>
        <end position="287"/>
    </location>
</feature>
<evidence type="ECO:0000256" key="4">
    <source>
        <dbReference type="ARBA" id="ARBA00022741"/>
    </source>
</evidence>
<evidence type="ECO:0000313" key="9">
    <source>
        <dbReference type="EMBL" id="GAA2176709.1"/>
    </source>
</evidence>
<dbReference type="RefSeq" id="WP_346028441.1">
    <property type="nucleotide sequence ID" value="NZ_BAAAON010000003.1"/>
</dbReference>
<dbReference type="InterPro" id="IPR005225">
    <property type="entry name" value="Small_GTP-bd"/>
</dbReference>
<dbReference type="InterPro" id="IPR032090">
    <property type="entry name" value="RF3_C"/>
</dbReference>
<comment type="caution">
    <text evidence="9">The sequence shown here is derived from an EMBL/GenBank/DDBJ whole genome shotgun (WGS) entry which is preliminary data.</text>
</comment>
<organism evidence="9 10">
    <name type="scientific">Arthrobacter parietis</name>
    <dbReference type="NCBI Taxonomy" id="271434"/>
    <lineage>
        <taxon>Bacteria</taxon>
        <taxon>Bacillati</taxon>
        <taxon>Actinomycetota</taxon>
        <taxon>Actinomycetes</taxon>
        <taxon>Micrococcales</taxon>
        <taxon>Micrococcaceae</taxon>
        <taxon>Arthrobacter</taxon>
    </lineage>
</organism>
<dbReference type="Proteomes" id="UP001500974">
    <property type="component" value="Unassembled WGS sequence"/>
</dbReference>
<comment type="similarity">
    <text evidence="2">Belongs to the TRAFAC class translation factor GTPase superfamily. Classic translation factor GTPase family. PrfC subfamily.</text>
</comment>
<dbReference type="EMBL" id="BAAAON010000003">
    <property type="protein sequence ID" value="GAA2176709.1"/>
    <property type="molecule type" value="Genomic_DNA"/>
</dbReference>
<dbReference type="SUPFAM" id="SSF50447">
    <property type="entry name" value="Translation proteins"/>
    <property type="match status" value="1"/>
</dbReference>
<dbReference type="NCBIfam" id="TIGR00231">
    <property type="entry name" value="small_GTP"/>
    <property type="match status" value="1"/>
</dbReference>
<keyword evidence="5" id="KW-0648">Protein biosynthesis</keyword>
<dbReference type="Pfam" id="PF22042">
    <property type="entry name" value="EF-G_D2"/>
    <property type="match status" value="1"/>
</dbReference>
<comment type="subcellular location">
    <subcellularLocation>
        <location evidence="1">Cytoplasm</location>
    </subcellularLocation>
</comment>
<accession>A0ABN3AZT7</accession>
<keyword evidence="4" id="KW-0547">Nucleotide-binding</keyword>
<dbReference type="PROSITE" id="PS51722">
    <property type="entry name" value="G_TR_2"/>
    <property type="match status" value="1"/>
</dbReference>
<dbReference type="InterPro" id="IPR031157">
    <property type="entry name" value="G_TR_CS"/>
</dbReference>
<keyword evidence="6" id="KW-0342">GTP-binding</keyword>
<evidence type="ECO:0000313" key="10">
    <source>
        <dbReference type="Proteomes" id="UP001500974"/>
    </source>
</evidence>
<evidence type="ECO:0000256" key="6">
    <source>
        <dbReference type="ARBA" id="ARBA00023134"/>
    </source>
</evidence>
<gene>
    <name evidence="9" type="ORF">GCM10009784_24270</name>
</gene>
<dbReference type="PANTHER" id="PTHR43556:SF2">
    <property type="entry name" value="PEPTIDE CHAIN RELEASE FACTOR RF3"/>
    <property type="match status" value="1"/>
</dbReference>
<dbReference type="PANTHER" id="PTHR43556">
    <property type="entry name" value="PEPTIDE CHAIN RELEASE FACTOR RF3"/>
    <property type="match status" value="1"/>
</dbReference>
<dbReference type="SUPFAM" id="SSF52540">
    <property type="entry name" value="P-loop containing nucleoside triphosphate hydrolases"/>
    <property type="match status" value="1"/>
</dbReference>
<dbReference type="PROSITE" id="PS00301">
    <property type="entry name" value="G_TR_1"/>
    <property type="match status" value="1"/>
</dbReference>
<evidence type="ECO:0000256" key="7">
    <source>
        <dbReference type="NCBIfam" id="TIGR00503"/>
    </source>
</evidence>
<dbReference type="NCBIfam" id="TIGR00503">
    <property type="entry name" value="prfC"/>
    <property type="match status" value="1"/>
</dbReference>
<evidence type="ECO:0000256" key="5">
    <source>
        <dbReference type="ARBA" id="ARBA00022917"/>
    </source>
</evidence>
<dbReference type="InterPro" id="IPR053905">
    <property type="entry name" value="EF-G-like_DII"/>
</dbReference>
<sequence length="534" mass="57839">MTNTSTLSEAIRPATIAEQARRRRTFAVISHPDAGKSTLTEALALYASAIQDAGVTHGKSSRHGTVSDWMGMERERGISISSAALQLEYRDTVLNLVDTPGHADFSEDTYRVLAAVDCAVMLIDAAKGFEPQTVKLLEVCKQRGLPIVTVVNKWDRPGLDALGLIDQIGERTDMVPVPLTWPAGIAGEFEGLLDVRTASSIALEAVEGGAQPARETTIDPADLDPHAAQVWDVASEELGLVASSNGDFDAEAFAAAQQTPVLFAAAARNFGVRQLVDLLVDLGSAPTPRVTADGAHRPLEGGFSGFVFKVQAGANTAHRDHIAYLRICSGVFERGMVITNSRTGRPFATKYAHRVLGREREAVEQAWPGDVVGLVNATSLRVGDSLYQDEPVTFPEIPHFSPELFVTVRAKDPGRYKQFRRGIEQLDHEGVIQVLRSELRGDQAPVLAAVGQLQFEVAEQRMRTEFNAPVALEQLSYTLARRIPAAPSSLPDSFRGGEILRRSDGECIAIFGDRWKLGHFADAFPDVTLELIGA</sequence>
<evidence type="ECO:0000259" key="8">
    <source>
        <dbReference type="PROSITE" id="PS51722"/>
    </source>
</evidence>
<dbReference type="InterPro" id="IPR035647">
    <property type="entry name" value="EFG_III/V"/>
</dbReference>
<dbReference type="PRINTS" id="PR00315">
    <property type="entry name" value="ELONGATNFCT"/>
</dbReference>
<dbReference type="InterPro" id="IPR027417">
    <property type="entry name" value="P-loop_NTPase"/>
</dbReference>
<dbReference type="SUPFAM" id="SSF54980">
    <property type="entry name" value="EF-G C-terminal domain-like"/>
    <property type="match status" value="1"/>
</dbReference>
<dbReference type="Pfam" id="PF00009">
    <property type="entry name" value="GTP_EFTU"/>
    <property type="match status" value="1"/>
</dbReference>
<dbReference type="InterPro" id="IPR004548">
    <property type="entry name" value="PrfC"/>
</dbReference>
<dbReference type="InterPro" id="IPR009000">
    <property type="entry name" value="Transl_B-barrel_sf"/>
</dbReference>
<proteinExistence type="inferred from homology"/>
<dbReference type="NCBIfam" id="NF001964">
    <property type="entry name" value="PRK00741.1"/>
    <property type="match status" value="1"/>
</dbReference>
<reference evidence="9 10" key="1">
    <citation type="journal article" date="2019" name="Int. J. Syst. Evol. Microbiol.">
        <title>The Global Catalogue of Microorganisms (GCM) 10K type strain sequencing project: providing services to taxonomists for standard genome sequencing and annotation.</title>
        <authorList>
            <consortium name="The Broad Institute Genomics Platform"/>
            <consortium name="The Broad Institute Genome Sequencing Center for Infectious Disease"/>
            <person name="Wu L."/>
            <person name="Ma J."/>
        </authorList>
    </citation>
    <scope>NUCLEOTIDE SEQUENCE [LARGE SCALE GENOMIC DNA]</scope>
    <source>
        <strain evidence="9 10">JCM 14917</strain>
    </source>
</reference>
<protein>
    <recommendedName>
        <fullName evidence="7">Peptide chain release factor 3</fullName>
    </recommendedName>
</protein>
<keyword evidence="10" id="KW-1185">Reference proteome</keyword>
<evidence type="ECO:0000256" key="1">
    <source>
        <dbReference type="ARBA" id="ARBA00004496"/>
    </source>
</evidence>
<dbReference type="Gene3D" id="3.40.50.300">
    <property type="entry name" value="P-loop containing nucleotide triphosphate hydrolases"/>
    <property type="match status" value="1"/>
</dbReference>
<dbReference type="InterPro" id="IPR038467">
    <property type="entry name" value="RF3_dom_3_sf"/>
</dbReference>
<evidence type="ECO:0000256" key="2">
    <source>
        <dbReference type="ARBA" id="ARBA00009978"/>
    </source>
</evidence>
<dbReference type="Pfam" id="PF16658">
    <property type="entry name" value="RF3_C"/>
    <property type="match status" value="1"/>
</dbReference>
<evidence type="ECO:0000256" key="3">
    <source>
        <dbReference type="ARBA" id="ARBA00022490"/>
    </source>
</evidence>